<keyword evidence="3" id="KW-1185">Reference proteome</keyword>
<proteinExistence type="predicted"/>
<protein>
    <submittedName>
        <fullName evidence="2">DUF4142 domain-containing protein</fullName>
    </submittedName>
</protein>
<dbReference type="OrthoDB" id="3674617at2"/>
<sequence length="205" mass="22457">MRRHRTRRLSLIEFLVLGISLVLAGAAAYVIARPSAVPADGQTSLGTSATTQTRWGPLDAADRDLLAAVRRAGLWEAPTGQQAQQRGSSPRVKEIGGHIAAEHLALDKDVRAVAARLDVVLPSRPNRDQETWMAELTRKSGDEYDRAFVYLLRAAHGKVFVTIAKVRSTTRNALVRDFSARANAAVLRHMSYLESTGLVNYSTLK</sequence>
<accession>A0A365H295</accession>
<evidence type="ECO:0000313" key="3">
    <source>
        <dbReference type="Proteomes" id="UP000251891"/>
    </source>
</evidence>
<dbReference type="PANTHER" id="PTHR38593:SF1">
    <property type="entry name" value="BLR2558 PROTEIN"/>
    <property type="match status" value="1"/>
</dbReference>
<reference evidence="2 3" key="1">
    <citation type="submission" date="2018-06" db="EMBL/GenBank/DDBJ databases">
        <title>Actinomadura craniellae sp. nov. isolated from marine sponge Craniella sp.</title>
        <authorList>
            <person name="Li L."/>
            <person name="Xu Q.H."/>
            <person name="Lin H.W."/>
            <person name="Lu Y.H."/>
        </authorList>
    </citation>
    <scope>NUCLEOTIDE SEQUENCE [LARGE SCALE GENOMIC DNA]</scope>
    <source>
        <strain evidence="2 3">LHW63021</strain>
    </source>
</reference>
<dbReference type="Pfam" id="PF13628">
    <property type="entry name" value="DUF4142"/>
    <property type="match status" value="1"/>
</dbReference>
<dbReference type="Proteomes" id="UP000251891">
    <property type="component" value="Unassembled WGS sequence"/>
</dbReference>
<dbReference type="EMBL" id="QLYX01000010">
    <property type="protein sequence ID" value="RAY13112.1"/>
    <property type="molecule type" value="Genomic_DNA"/>
</dbReference>
<organism evidence="2 3">
    <name type="scientific">Actinomadura craniellae</name>
    <dbReference type="NCBI Taxonomy" id="2231787"/>
    <lineage>
        <taxon>Bacteria</taxon>
        <taxon>Bacillati</taxon>
        <taxon>Actinomycetota</taxon>
        <taxon>Actinomycetes</taxon>
        <taxon>Streptosporangiales</taxon>
        <taxon>Thermomonosporaceae</taxon>
        <taxon>Actinomadura</taxon>
    </lineage>
</organism>
<dbReference type="RefSeq" id="WP_111869806.1">
    <property type="nucleotide sequence ID" value="NZ_QLYX01000010.1"/>
</dbReference>
<feature type="domain" description="DUF4142" evidence="1">
    <location>
        <begin position="61"/>
        <end position="190"/>
    </location>
</feature>
<evidence type="ECO:0000259" key="1">
    <source>
        <dbReference type="Pfam" id="PF13628"/>
    </source>
</evidence>
<comment type="caution">
    <text evidence="2">The sequence shown here is derived from an EMBL/GenBank/DDBJ whole genome shotgun (WGS) entry which is preliminary data.</text>
</comment>
<evidence type="ECO:0000313" key="2">
    <source>
        <dbReference type="EMBL" id="RAY13112.1"/>
    </source>
</evidence>
<dbReference type="AlphaFoldDB" id="A0A365H295"/>
<gene>
    <name evidence="2" type="ORF">DPM19_21710</name>
</gene>
<dbReference type="PANTHER" id="PTHR38593">
    <property type="entry name" value="BLR2558 PROTEIN"/>
    <property type="match status" value="1"/>
</dbReference>
<name>A0A365H295_9ACTN</name>
<dbReference type="InterPro" id="IPR025419">
    <property type="entry name" value="DUF4142"/>
</dbReference>